<dbReference type="KEGG" id="qsa:O6P43_002939"/>
<comment type="similarity">
    <text evidence="1">Belongs to the FLX family.</text>
</comment>
<dbReference type="GO" id="GO:0009908">
    <property type="term" value="P:flower development"/>
    <property type="evidence" value="ECO:0007669"/>
    <property type="project" value="UniProtKB-KW"/>
</dbReference>
<feature type="coiled-coil region" evidence="6">
    <location>
        <begin position="115"/>
        <end position="208"/>
    </location>
</feature>
<dbReference type="Proteomes" id="UP001163823">
    <property type="component" value="Chromosome 2"/>
</dbReference>
<name>A0AAD7VKT1_QUISA</name>
<evidence type="ECO:0000256" key="6">
    <source>
        <dbReference type="SAM" id="Coils"/>
    </source>
</evidence>
<dbReference type="EMBL" id="JARAOO010000002">
    <property type="protein sequence ID" value="KAJ7979551.1"/>
    <property type="molecule type" value="Genomic_DNA"/>
</dbReference>
<protein>
    <submittedName>
        <fullName evidence="8">Protein FLX-like</fullName>
    </submittedName>
</protein>
<evidence type="ECO:0000256" key="3">
    <source>
        <dbReference type="ARBA" id="ARBA00022782"/>
    </source>
</evidence>
<evidence type="ECO:0000313" key="9">
    <source>
        <dbReference type="Proteomes" id="UP001163823"/>
    </source>
</evidence>
<comment type="caution">
    <text evidence="8">The sequence shown here is derived from an EMBL/GenBank/DDBJ whole genome shotgun (WGS) entry which is preliminary data.</text>
</comment>
<evidence type="ECO:0000256" key="5">
    <source>
        <dbReference type="ARBA" id="ARBA00023089"/>
    </source>
</evidence>
<evidence type="ECO:0000256" key="2">
    <source>
        <dbReference type="ARBA" id="ARBA00022473"/>
    </source>
</evidence>
<dbReference type="PANTHER" id="PTHR33405:SF18">
    <property type="entry name" value="PROTEIN FLX-LIKE 4"/>
    <property type="match status" value="1"/>
</dbReference>
<feature type="region of interest" description="Disordered" evidence="7">
    <location>
        <begin position="1"/>
        <end position="21"/>
    </location>
</feature>
<keyword evidence="2" id="KW-0217">Developmental protein</keyword>
<keyword evidence="9" id="KW-1185">Reference proteome</keyword>
<keyword evidence="5" id="KW-0287">Flowering</keyword>
<keyword evidence="4 6" id="KW-0175">Coiled coil</keyword>
<dbReference type="GO" id="GO:0030154">
    <property type="term" value="P:cell differentiation"/>
    <property type="evidence" value="ECO:0007669"/>
    <property type="project" value="UniProtKB-KW"/>
</dbReference>
<dbReference type="AlphaFoldDB" id="A0AAD7VKT1"/>
<dbReference type="InterPro" id="IPR040353">
    <property type="entry name" value="FLX/FLX-like"/>
</dbReference>
<feature type="coiled-coil region" evidence="6">
    <location>
        <begin position="52"/>
        <end position="79"/>
    </location>
</feature>
<gene>
    <name evidence="8" type="ORF">O6P43_002939</name>
</gene>
<proteinExistence type="inferred from homology"/>
<keyword evidence="3" id="KW-0221">Differentiation</keyword>
<dbReference type="EMBL" id="JARAOO010000002">
    <property type="protein sequence ID" value="KAJ7979550.1"/>
    <property type="molecule type" value="Genomic_DNA"/>
</dbReference>
<organism evidence="8 9">
    <name type="scientific">Quillaja saponaria</name>
    <name type="common">Soap bark tree</name>
    <dbReference type="NCBI Taxonomy" id="32244"/>
    <lineage>
        <taxon>Eukaryota</taxon>
        <taxon>Viridiplantae</taxon>
        <taxon>Streptophyta</taxon>
        <taxon>Embryophyta</taxon>
        <taxon>Tracheophyta</taxon>
        <taxon>Spermatophyta</taxon>
        <taxon>Magnoliopsida</taxon>
        <taxon>eudicotyledons</taxon>
        <taxon>Gunneridae</taxon>
        <taxon>Pentapetalae</taxon>
        <taxon>rosids</taxon>
        <taxon>fabids</taxon>
        <taxon>Fabales</taxon>
        <taxon>Quillajaceae</taxon>
        <taxon>Quillaja</taxon>
    </lineage>
</organism>
<evidence type="ECO:0000256" key="4">
    <source>
        <dbReference type="ARBA" id="ARBA00023054"/>
    </source>
</evidence>
<accession>A0AAD7VKT1</accession>
<evidence type="ECO:0000256" key="7">
    <source>
        <dbReference type="SAM" id="MobiDB-lite"/>
    </source>
</evidence>
<reference evidence="8" key="1">
    <citation type="journal article" date="2023" name="Science">
        <title>Elucidation of the pathway for biosynthesis of saponin adjuvants from the soapbark tree.</title>
        <authorList>
            <person name="Reed J."/>
            <person name="Orme A."/>
            <person name="El-Demerdash A."/>
            <person name="Owen C."/>
            <person name="Martin L.B.B."/>
            <person name="Misra R.C."/>
            <person name="Kikuchi S."/>
            <person name="Rejzek M."/>
            <person name="Martin A.C."/>
            <person name="Harkess A."/>
            <person name="Leebens-Mack J."/>
            <person name="Louveau T."/>
            <person name="Stephenson M.J."/>
            <person name="Osbourn A."/>
        </authorList>
    </citation>
    <scope>NUCLEOTIDE SEQUENCE</scope>
    <source>
        <strain evidence="8">S10</strain>
    </source>
</reference>
<dbReference type="PANTHER" id="PTHR33405">
    <property type="entry name" value="PROTEIN FLX-LIKE 2"/>
    <property type="match status" value="1"/>
</dbReference>
<evidence type="ECO:0000256" key="1">
    <source>
        <dbReference type="ARBA" id="ARBA00005405"/>
    </source>
</evidence>
<sequence>MMRHGPFPGLGPAAGHRPLESIPPHLLENKIAVQETEIERLAGDNHRLAATHVSLKQEFVAAQQEVQELKAHIRSIQTESDIQIRVLLDKITKMEAEIRAGESVKKDLQWADIEAQSLAAARQELTGQIQQATQELQKARLDVKSLPDLQDELDSLRQEHQRLRATFEYEKNMNIEQVQQMKATERNLIGMAIEVQKLRAEVLEAEKRAHTNPYGGVPPIEGSRHLYGWL</sequence>
<evidence type="ECO:0000313" key="8">
    <source>
        <dbReference type="EMBL" id="KAJ7979551.1"/>
    </source>
</evidence>